<proteinExistence type="inferred from homology"/>
<protein>
    <submittedName>
        <fullName evidence="7">ABC transporter permease</fullName>
    </submittedName>
</protein>
<dbReference type="PANTHER" id="PTHR30028">
    <property type="entry name" value="UPF0014 INNER MEMBRANE PROTEIN YBBM-RELATED"/>
    <property type="match status" value="1"/>
</dbReference>
<gene>
    <name evidence="7" type="ORF">M8330_08400</name>
</gene>
<comment type="similarity">
    <text evidence="2">Belongs to the UPF0014 family.</text>
</comment>
<dbReference type="GO" id="GO:0005886">
    <property type="term" value="C:plasma membrane"/>
    <property type="evidence" value="ECO:0007669"/>
    <property type="project" value="TreeGrafter"/>
</dbReference>
<dbReference type="InterPro" id="IPR005226">
    <property type="entry name" value="UPF0014_fam"/>
</dbReference>
<dbReference type="PANTHER" id="PTHR30028:SF0">
    <property type="entry name" value="PROTEIN ALUMINUM SENSITIVE 3"/>
    <property type="match status" value="1"/>
</dbReference>
<accession>A0A9X2IE03</accession>
<evidence type="ECO:0000256" key="1">
    <source>
        <dbReference type="ARBA" id="ARBA00004141"/>
    </source>
</evidence>
<feature type="transmembrane region" description="Helical" evidence="6">
    <location>
        <begin position="12"/>
        <end position="36"/>
    </location>
</feature>
<evidence type="ECO:0000313" key="7">
    <source>
        <dbReference type="EMBL" id="MCM0620316.1"/>
    </source>
</evidence>
<name>A0A9X2IE03_9ACTN</name>
<evidence type="ECO:0000313" key="8">
    <source>
        <dbReference type="Proteomes" id="UP001139485"/>
    </source>
</evidence>
<feature type="transmembrane region" description="Helical" evidence="6">
    <location>
        <begin position="94"/>
        <end position="113"/>
    </location>
</feature>
<evidence type="ECO:0000256" key="3">
    <source>
        <dbReference type="ARBA" id="ARBA00022692"/>
    </source>
</evidence>
<comment type="caution">
    <text evidence="7">The sequence shown here is derived from an EMBL/GenBank/DDBJ whole genome shotgun (WGS) entry which is preliminary data.</text>
</comment>
<dbReference type="RefSeq" id="WP_250826977.1">
    <property type="nucleotide sequence ID" value="NZ_JAMOIL010000009.1"/>
</dbReference>
<organism evidence="7 8">
    <name type="scientific">Nocardioides bruguierae</name>
    <dbReference type="NCBI Taxonomy" id="2945102"/>
    <lineage>
        <taxon>Bacteria</taxon>
        <taxon>Bacillati</taxon>
        <taxon>Actinomycetota</taxon>
        <taxon>Actinomycetes</taxon>
        <taxon>Propionibacteriales</taxon>
        <taxon>Nocardioidaceae</taxon>
        <taxon>Nocardioides</taxon>
    </lineage>
</organism>
<evidence type="ECO:0000256" key="4">
    <source>
        <dbReference type="ARBA" id="ARBA00022989"/>
    </source>
</evidence>
<sequence length="257" mass="25762">MTAALTDWLPFVAGLAVLALATVGVAAWAGVGLGWLPVRSLLRAGVQLTAVALLLAGVLANPWTVVAFVALMLSTASWTSAGRLRALHHGRRTAAAGVLAGATVAVGSVLVLSPVTGLVPHGVRYVIAVAGILVGNAMTAATLSGRSFLRAARVRAAEVEGWLAMGATPSQAHAAIGRESVRESLLPTLDQTRATGLVTLPGAFVGALFGGASPADAARFQLVVLAGIALTAVVTAVVVTRLAGRSPLLVPVEPSAG</sequence>
<keyword evidence="8" id="KW-1185">Reference proteome</keyword>
<dbReference type="Proteomes" id="UP001139485">
    <property type="component" value="Unassembled WGS sequence"/>
</dbReference>
<keyword evidence="5 6" id="KW-0472">Membrane</keyword>
<comment type="subcellular location">
    <subcellularLocation>
        <location evidence="1">Membrane</location>
        <topology evidence="1">Multi-pass membrane protein</topology>
    </subcellularLocation>
</comment>
<dbReference type="EMBL" id="JAMOIL010000009">
    <property type="protein sequence ID" value="MCM0620316.1"/>
    <property type="molecule type" value="Genomic_DNA"/>
</dbReference>
<evidence type="ECO:0000256" key="2">
    <source>
        <dbReference type="ARBA" id="ARBA00005268"/>
    </source>
</evidence>
<feature type="transmembrane region" description="Helical" evidence="6">
    <location>
        <begin position="48"/>
        <end position="73"/>
    </location>
</feature>
<keyword evidence="3 6" id="KW-0812">Transmembrane</keyword>
<keyword evidence="4 6" id="KW-1133">Transmembrane helix</keyword>
<evidence type="ECO:0000256" key="5">
    <source>
        <dbReference type="ARBA" id="ARBA00023136"/>
    </source>
</evidence>
<dbReference type="AlphaFoldDB" id="A0A9X2IE03"/>
<feature type="transmembrane region" description="Helical" evidence="6">
    <location>
        <begin position="125"/>
        <end position="145"/>
    </location>
</feature>
<feature type="transmembrane region" description="Helical" evidence="6">
    <location>
        <begin position="218"/>
        <end position="239"/>
    </location>
</feature>
<dbReference type="Pfam" id="PF03649">
    <property type="entry name" value="UPF0014"/>
    <property type="match status" value="1"/>
</dbReference>
<evidence type="ECO:0000256" key="6">
    <source>
        <dbReference type="SAM" id="Phobius"/>
    </source>
</evidence>
<reference evidence="7" key="1">
    <citation type="submission" date="2022-05" db="EMBL/GenBank/DDBJ databases">
        <authorList>
            <person name="Tuo L."/>
        </authorList>
    </citation>
    <scope>NUCLEOTIDE SEQUENCE</scope>
    <source>
        <strain evidence="7">BSK12Z-4</strain>
    </source>
</reference>